<dbReference type="InParanoid" id="A0A6P9A2X9"/>
<keyword evidence="7" id="KW-1185">Reference proteome</keyword>
<dbReference type="Pfam" id="PF01602">
    <property type="entry name" value="Adaptin_N"/>
    <property type="match status" value="1"/>
</dbReference>
<dbReference type="RefSeq" id="XP_034251106.1">
    <property type="nucleotide sequence ID" value="XM_034395215.1"/>
</dbReference>
<dbReference type="GO" id="GO:0006886">
    <property type="term" value="P:intracellular protein transport"/>
    <property type="evidence" value="ECO:0007669"/>
    <property type="project" value="InterPro"/>
</dbReference>
<keyword evidence="5" id="KW-0472">Membrane</keyword>
<dbReference type="PANTHER" id="PTHR11134">
    <property type="entry name" value="ADAPTOR COMPLEX SUBUNIT BETA FAMILY MEMBER"/>
    <property type="match status" value="1"/>
</dbReference>
<keyword evidence="4" id="KW-0653">Protein transport</keyword>
<dbReference type="SUPFAM" id="SSF48371">
    <property type="entry name" value="ARM repeat"/>
    <property type="match status" value="1"/>
</dbReference>
<dbReference type="KEGG" id="tpal:117651317"/>
<organism evidence="8">
    <name type="scientific">Thrips palmi</name>
    <name type="common">Melon thrips</name>
    <dbReference type="NCBI Taxonomy" id="161013"/>
    <lineage>
        <taxon>Eukaryota</taxon>
        <taxon>Metazoa</taxon>
        <taxon>Ecdysozoa</taxon>
        <taxon>Arthropoda</taxon>
        <taxon>Hexapoda</taxon>
        <taxon>Insecta</taxon>
        <taxon>Pterygota</taxon>
        <taxon>Neoptera</taxon>
        <taxon>Paraneoptera</taxon>
        <taxon>Thysanoptera</taxon>
        <taxon>Terebrantia</taxon>
        <taxon>Thripoidea</taxon>
        <taxon>Thripidae</taxon>
        <taxon>Thrips</taxon>
    </lineage>
</organism>
<dbReference type="GO" id="GO:0016192">
    <property type="term" value="P:vesicle-mediated transport"/>
    <property type="evidence" value="ECO:0007669"/>
    <property type="project" value="InterPro"/>
</dbReference>
<dbReference type="InterPro" id="IPR026739">
    <property type="entry name" value="AP_beta"/>
</dbReference>
<evidence type="ECO:0000256" key="3">
    <source>
        <dbReference type="ARBA" id="ARBA00022448"/>
    </source>
</evidence>
<evidence type="ECO:0000256" key="2">
    <source>
        <dbReference type="ARBA" id="ARBA00006613"/>
    </source>
</evidence>
<evidence type="ECO:0000259" key="6">
    <source>
        <dbReference type="Pfam" id="PF01602"/>
    </source>
</evidence>
<dbReference type="GO" id="GO:0012505">
    <property type="term" value="C:endomembrane system"/>
    <property type="evidence" value="ECO:0007669"/>
    <property type="project" value="UniProtKB-SubCell"/>
</dbReference>
<dbReference type="OrthoDB" id="10254310at2759"/>
<gene>
    <name evidence="8" type="primary">LOC117651317</name>
</gene>
<dbReference type="InterPro" id="IPR011989">
    <property type="entry name" value="ARM-like"/>
</dbReference>
<dbReference type="AlphaFoldDB" id="A0A6P9A2X9"/>
<proteinExistence type="inferred from homology"/>
<reference evidence="8" key="1">
    <citation type="submission" date="2025-08" db="UniProtKB">
        <authorList>
            <consortium name="RefSeq"/>
        </authorList>
    </citation>
    <scope>IDENTIFICATION</scope>
    <source>
        <tissue evidence="8">Total insect</tissue>
    </source>
</reference>
<evidence type="ECO:0000256" key="1">
    <source>
        <dbReference type="ARBA" id="ARBA00004308"/>
    </source>
</evidence>
<comment type="subcellular location">
    <subcellularLocation>
        <location evidence="1">Endomembrane system</location>
    </subcellularLocation>
</comment>
<evidence type="ECO:0000313" key="7">
    <source>
        <dbReference type="Proteomes" id="UP000515158"/>
    </source>
</evidence>
<evidence type="ECO:0000313" key="8">
    <source>
        <dbReference type="RefSeq" id="XP_034251106.1"/>
    </source>
</evidence>
<dbReference type="InterPro" id="IPR002553">
    <property type="entry name" value="Clathrin/coatomer_adapt-like_N"/>
</dbReference>
<accession>A0A6P9A2X9</accession>
<dbReference type="GeneID" id="117651317"/>
<dbReference type="Gene3D" id="1.25.10.10">
    <property type="entry name" value="Leucine-rich Repeat Variant"/>
    <property type="match status" value="1"/>
</dbReference>
<dbReference type="InterPro" id="IPR016024">
    <property type="entry name" value="ARM-type_fold"/>
</dbReference>
<comment type="similarity">
    <text evidence="2">Belongs to the adaptor complexes large subunit family.</text>
</comment>
<evidence type="ECO:0000256" key="5">
    <source>
        <dbReference type="ARBA" id="ARBA00023136"/>
    </source>
</evidence>
<dbReference type="GO" id="GO:0030117">
    <property type="term" value="C:membrane coat"/>
    <property type="evidence" value="ECO:0007669"/>
    <property type="project" value="InterPro"/>
</dbReference>
<evidence type="ECO:0000256" key="4">
    <source>
        <dbReference type="ARBA" id="ARBA00022927"/>
    </source>
</evidence>
<protein>
    <submittedName>
        <fullName evidence="8">AP-4 complex subunit beta-1-like</fullName>
    </submittedName>
</protein>
<dbReference type="Proteomes" id="UP000515158">
    <property type="component" value="Unplaced"/>
</dbReference>
<sequence>MSLEELTANLLEASQHEESGDLLVLLQQMQEAASLPGDKSCLIGPVVKLLPSHNLEVKRRVYTTLQKLCENHPDAALLAANCVIRDCRDPNPEVKCLGVWGISVLPPLLPLYATDVLAVALGDSHPRVRRTAVVSCGRVFSDAPGLLEGKGFVNRLYECIRDEDTLVVVQALLVLDKALAQEGGVVVNRKLAQYLLLRLPHFQPPQLATVLQVLRKYAPKTDTELFTQLSLLDPYLAHKESAAVVVNCAQLFVQLIEKGYPHLEKDVIARSVPALTTFLGSSDVHAQGYVLEFLQWTENREMDWLAPFSKSWSLFCPPRLSNSLKSGINAPDFTGQNPLLHKKLLLLPRVCSADNASEVLLTLEETTWDRSDVLLCRAHLDCIVSLVVELPQPASSQALRLLIRFIESKEAIIVGNALQALERLDVKRLPAEEVSSLLVALVSSLDIFKDKSAEESTQFTPVQPPAILPELLSERRETISPQAAVHVVQALVAHLPEIIDMHHYTFASQILRSTICLFIQEPASFQYSLGRALHICVECGKTTSLNDSDHYLAVLQLSKQALWYYQLLKCDPSAALAKRALGVVK</sequence>
<name>A0A6P9A2X9_THRPL</name>
<feature type="domain" description="Clathrin/coatomer adaptor adaptin-like N-terminal" evidence="6">
    <location>
        <begin position="45"/>
        <end position="294"/>
    </location>
</feature>
<keyword evidence="3" id="KW-0813">Transport</keyword>